<dbReference type="AlphaFoldDB" id="A0A327ZN88"/>
<organism evidence="2 3">
    <name type="scientific">Actinoplanes lutulentus</name>
    <dbReference type="NCBI Taxonomy" id="1287878"/>
    <lineage>
        <taxon>Bacteria</taxon>
        <taxon>Bacillati</taxon>
        <taxon>Actinomycetota</taxon>
        <taxon>Actinomycetes</taxon>
        <taxon>Micromonosporales</taxon>
        <taxon>Micromonosporaceae</taxon>
        <taxon>Actinoplanes</taxon>
    </lineage>
</organism>
<comment type="caution">
    <text evidence="2">The sequence shown here is derived from an EMBL/GenBank/DDBJ whole genome shotgun (WGS) entry which is preliminary data.</text>
</comment>
<name>A0A327ZN88_9ACTN</name>
<evidence type="ECO:0000313" key="3">
    <source>
        <dbReference type="Proteomes" id="UP000249341"/>
    </source>
</evidence>
<gene>
    <name evidence="2" type="ORF">B0I29_102469</name>
</gene>
<dbReference type="EMBL" id="QLMJ01000002">
    <property type="protein sequence ID" value="RAK42644.1"/>
    <property type="molecule type" value="Genomic_DNA"/>
</dbReference>
<dbReference type="OrthoDB" id="3289520at2"/>
<feature type="signal peptide" evidence="1">
    <location>
        <begin position="1"/>
        <end position="19"/>
    </location>
</feature>
<dbReference type="RefSeq" id="WP_146616725.1">
    <property type="nucleotide sequence ID" value="NZ_JACHWI010000003.1"/>
</dbReference>
<accession>A0A327ZN88</accession>
<sequence length="248" mass="26310">MLGTHLLVAATVLASGAQAPVVRGPVTEMTFAVSPDAVTKGSRITLAGEAGAGDSGNAGPVDLYFRKSEDDAYARIGRIAASATGRFSTTLTATTSGDYQAVYRGNKKRGEASGSDYLAVYTTRTVKRLIYTWKATNMQCAPVCRAHSPELTLGQGPVHLSFQRDCGQTRSGGSLGFTPDPWNKHEPGDPGWRDFPDGAGPAEFDLAPTKPAGHFYVTWSSVAREPGQPTRCQLSYTATQTATEIAYV</sequence>
<proteinExistence type="predicted"/>
<feature type="chain" id="PRO_5016363625" evidence="1">
    <location>
        <begin position="20"/>
        <end position="248"/>
    </location>
</feature>
<dbReference type="Proteomes" id="UP000249341">
    <property type="component" value="Unassembled WGS sequence"/>
</dbReference>
<keyword evidence="1" id="KW-0732">Signal</keyword>
<keyword evidence="3" id="KW-1185">Reference proteome</keyword>
<evidence type="ECO:0000313" key="2">
    <source>
        <dbReference type="EMBL" id="RAK42644.1"/>
    </source>
</evidence>
<protein>
    <submittedName>
        <fullName evidence="2">Uncharacterized protein</fullName>
    </submittedName>
</protein>
<evidence type="ECO:0000256" key="1">
    <source>
        <dbReference type="SAM" id="SignalP"/>
    </source>
</evidence>
<reference evidence="2 3" key="1">
    <citation type="submission" date="2018-06" db="EMBL/GenBank/DDBJ databases">
        <title>Genomic Encyclopedia of Type Strains, Phase III (KMG-III): the genomes of soil and plant-associated and newly described type strains.</title>
        <authorList>
            <person name="Whitman W."/>
        </authorList>
    </citation>
    <scope>NUCLEOTIDE SEQUENCE [LARGE SCALE GENOMIC DNA]</scope>
    <source>
        <strain evidence="2 3">CGMCC 4.7090</strain>
    </source>
</reference>